<dbReference type="Gene3D" id="2.170.140.10">
    <property type="entry name" value="Chitin binding domain"/>
    <property type="match status" value="2"/>
</dbReference>
<dbReference type="InterPro" id="IPR002557">
    <property type="entry name" value="Chitin-bd_dom"/>
</dbReference>
<feature type="signal peptide" evidence="1">
    <location>
        <begin position="1"/>
        <end position="18"/>
    </location>
</feature>
<dbReference type="PROSITE" id="PS50940">
    <property type="entry name" value="CHIT_BIND_II"/>
    <property type="match status" value="2"/>
</dbReference>
<evidence type="ECO:0000313" key="3">
    <source>
        <dbReference type="EMBL" id="KAG5667840.1"/>
    </source>
</evidence>
<dbReference type="AlphaFoldDB" id="A0A9J6BE15"/>
<protein>
    <recommendedName>
        <fullName evidence="2">Chitin-binding type-2 domain-containing protein</fullName>
    </recommendedName>
</protein>
<dbReference type="GO" id="GO:0008061">
    <property type="term" value="F:chitin binding"/>
    <property type="evidence" value="ECO:0007669"/>
    <property type="project" value="InterPro"/>
</dbReference>
<dbReference type="SUPFAM" id="SSF57625">
    <property type="entry name" value="Invertebrate chitin-binding proteins"/>
    <property type="match status" value="2"/>
</dbReference>
<dbReference type="Pfam" id="PF01607">
    <property type="entry name" value="CBM_14"/>
    <property type="match status" value="2"/>
</dbReference>
<proteinExistence type="predicted"/>
<evidence type="ECO:0000256" key="1">
    <source>
        <dbReference type="SAM" id="SignalP"/>
    </source>
</evidence>
<feature type="domain" description="Chitin-binding type-2" evidence="2">
    <location>
        <begin position="100"/>
        <end position="160"/>
    </location>
</feature>
<sequence>MNLFKYIFLIFCIKEALTETPFSIDVLMDYCNKAIDSAMTACFTSPGCPGDLSNPTSSPAQVYICRTGNIRNCPGPTPYCYNNKCSQGNPLCDSSVITSSFPCPDVGYYPDPNDCLKYYVCQTTSTGIVATSSSCPKGYGFYPYSTNGVPCRRGSFYCVTAKCRPGITEWRTLNYYNGTQDQYGLLCDNNGAGDFYACPAGLSIDTSDTTGVSCIVKCRRENQKAVYEGDTTRFWICLGGEAFVSSCEGALNFDPKTLSCK</sequence>
<feature type="domain" description="Chitin-binding type-2" evidence="2">
    <location>
        <begin position="215"/>
        <end position="261"/>
    </location>
</feature>
<dbReference type="OrthoDB" id="6020543at2759"/>
<accession>A0A9J6BE15</accession>
<organism evidence="3 4">
    <name type="scientific">Polypedilum vanderplanki</name>
    <name type="common">Sleeping chironomid midge</name>
    <dbReference type="NCBI Taxonomy" id="319348"/>
    <lineage>
        <taxon>Eukaryota</taxon>
        <taxon>Metazoa</taxon>
        <taxon>Ecdysozoa</taxon>
        <taxon>Arthropoda</taxon>
        <taxon>Hexapoda</taxon>
        <taxon>Insecta</taxon>
        <taxon>Pterygota</taxon>
        <taxon>Neoptera</taxon>
        <taxon>Endopterygota</taxon>
        <taxon>Diptera</taxon>
        <taxon>Nematocera</taxon>
        <taxon>Chironomoidea</taxon>
        <taxon>Chironomidae</taxon>
        <taxon>Chironominae</taxon>
        <taxon>Polypedilum</taxon>
        <taxon>Polypedilum</taxon>
    </lineage>
</organism>
<dbReference type="EMBL" id="JADBJN010000004">
    <property type="protein sequence ID" value="KAG5667840.1"/>
    <property type="molecule type" value="Genomic_DNA"/>
</dbReference>
<evidence type="ECO:0000259" key="2">
    <source>
        <dbReference type="PROSITE" id="PS50940"/>
    </source>
</evidence>
<feature type="chain" id="PRO_5039908031" description="Chitin-binding type-2 domain-containing protein" evidence="1">
    <location>
        <begin position="19"/>
        <end position="261"/>
    </location>
</feature>
<dbReference type="InterPro" id="IPR036508">
    <property type="entry name" value="Chitin-bd_dom_sf"/>
</dbReference>
<reference evidence="3" key="1">
    <citation type="submission" date="2021-03" db="EMBL/GenBank/DDBJ databases">
        <title>Chromosome level genome of the anhydrobiotic midge Polypedilum vanderplanki.</title>
        <authorList>
            <person name="Yoshida Y."/>
            <person name="Kikawada T."/>
            <person name="Gusev O."/>
        </authorList>
    </citation>
    <scope>NUCLEOTIDE SEQUENCE</scope>
    <source>
        <strain evidence="3">NIAS01</strain>
        <tissue evidence="3">Whole body or cell culture</tissue>
    </source>
</reference>
<evidence type="ECO:0000313" key="4">
    <source>
        <dbReference type="Proteomes" id="UP001107558"/>
    </source>
</evidence>
<dbReference type="GO" id="GO:0005576">
    <property type="term" value="C:extracellular region"/>
    <property type="evidence" value="ECO:0007669"/>
    <property type="project" value="InterPro"/>
</dbReference>
<comment type="caution">
    <text evidence="3">The sequence shown here is derived from an EMBL/GenBank/DDBJ whole genome shotgun (WGS) entry which is preliminary data.</text>
</comment>
<gene>
    <name evidence="3" type="ORF">PVAND_015809</name>
</gene>
<name>A0A9J6BE15_POLVA</name>
<dbReference type="Proteomes" id="UP001107558">
    <property type="component" value="Chromosome 4"/>
</dbReference>
<keyword evidence="1" id="KW-0732">Signal</keyword>
<keyword evidence="4" id="KW-1185">Reference proteome</keyword>